<dbReference type="PANTHER" id="PTHR42685">
    <property type="entry name" value="GERANYLGERANYL DIPHOSPHATE REDUCTASE"/>
    <property type="match status" value="1"/>
</dbReference>
<evidence type="ECO:0000313" key="2">
    <source>
        <dbReference type="Proteomes" id="UP000070195"/>
    </source>
</evidence>
<dbReference type="SUPFAM" id="SSF51905">
    <property type="entry name" value="FAD/NAD(P)-binding domain"/>
    <property type="match status" value="1"/>
</dbReference>
<accession>A0A133UAA5</accession>
<evidence type="ECO:0000313" key="1">
    <source>
        <dbReference type="EMBL" id="KXA91137.1"/>
    </source>
</evidence>
<sequence length="401" mass="44363">MSVEYDVVVVGGGPAGLSAARTASLEGAEVLLLELQAQIGGQTETSAWVPPGFLGKKFNRTITGSVEKIRLHSMHRDQEIEGNFGKIVDRKIFDKFLASEAVKSGVEIWVGSPVTDLLEGDQGIRGVRSEAGEWSEEIESKIVIDASGAKAEWSSLFLRKVLNSNWDREKTTYTNEYLMTEVPGEGEVDIYYNSVLAPSGYAWIYPAEREFAIAGIKGVRIHPDSALDEFIGQEEPSRLEGSVPIGAYRGQLPIEGALESTATDGILAVGSSAGQIYPMSGHGMKYALEAGRIAGQVTSEAIQENRTGEEKLRDYDRFWRNKFKREIRLGSMLRQALEISPDQKMDALLDVLKESSELQENFVNMFLGENLEDSVKNFFGVEECRWIFGEKKVNKLLSLYS</sequence>
<dbReference type="Pfam" id="PF12831">
    <property type="entry name" value="FAD_oxidored"/>
    <property type="match status" value="1"/>
</dbReference>
<dbReference type="AlphaFoldDB" id="A0A133UAA5"/>
<reference evidence="1 2" key="1">
    <citation type="journal article" date="2016" name="Sci. Rep.">
        <title>Metabolic traits of an uncultured archaeal lineage -MSBL1- from brine pools of the Red Sea.</title>
        <authorList>
            <person name="Mwirichia R."/>
            <person name="Alam I."/>
            <person name="Rashid M."/>
            <person name="Vinu M."/>
            <person name="Ba-Alawi W."/>
            <person name="Anthony Kamau A."/>
            <person name="Kamanda Ngugi D."/>
            <person name="Goker M."/>
            <person name="Klenk H.P."/>
            <person name="Bajic V."/>
            <person name="Stingl U."/>
        </authorList>
    </citation>
    <scope>NUCLEOTIDE SEQUENCE [LARGE SCALE GENOMIC DNA]</scope>
    <source>
        <strain evidence="1">SCGC-AAA259D18</strain>
    </source>
</reference>
<name>A0A133UAA5_9EURY</name>
<dbReference type="Gene3D" id="3.50.50.60">
    <property type="entry name" value="FAD/NAD(P)-binding domain"/>
    <property type="match status" value="1"/>
</dbReference>
<dbReference type="InterPro" id="IPR050407">
    <property type="entry name" value="Geranylgeranyl_reductase"/>
</dbReference>
<dbReference type="PRINTS" id="PR00411">
    <property type="entry name" value="PNDRDTASEI"/>
</dbReference>
<dbReference type="PANTHER" id="PTHR42685:SF18">
    <property type="entry name" value="DIGERANYLGERANYLGLYCEROPHOSPHOLIPID REDUCTASE"/>
    <property type="match status" value="1"/>
</dbReference>
<gene>
    <name evidence="1" type="ORF">AKJ63_01865</name>
</gene>
<protein>
    <recommendedName>
        <fullName evidence="3">FAD/NAD(P)-binding domain-containing protein</fullName>
    </recommendedName>
</protein>
<keyword evidence="2" id="KW-1185">Reference proteome</keyword>
<dbReference type="EMBL" id="LHXM01000034">
    <property type="protein sequence ID" value="KXA91137.1"/>
    <property type="molecule type" value="Genomic_DNA"/>
</dbReference>
<comment type="caution">
    <text evidence="1">The sequence shown here is derived from an EMBL/GenBank/DDBJ whole genome shotgun (WGS) entry which is preliminary data.</text>
</comment>
<evidence type="ECO:0008006" key="3">
    <source>
        <dbReference type="Google" id="ProtNLM"/>
    </source>
</evidence>
<dbReference type="Proteomes" id="UP000070195">
    <property type="component" value="Unassembled WGS sequence"/>
</dbReference>
<organism evidence="1 2">
    <name type="scientific">candidate division MSBL1 archaeon SCGC-AAA259D18</name>
    <dbReference type="NCBI Taxonomy" id="1698262"/>
    <lineage>
        <taxon>Archaea</taxon>
        <taxon>Methanobacteriati</taxon>
        <taxon>Methanobacteriota</taxon>
        <taxon>candidate division MSBL1</taxon>
    </lineage>
</organism>
<dbReference type="InterPro" id="IPR036188">
    <property type="entry name" value="FAD/NAD-bd_sf"/>
</dbReference>
<proteinExistence type="predicted"/>